<feature type="transmembrane region" description="Helical" evidence="6">
    <location>
        <begin position="12"/>
        <end position="33"/>
    </location>
</feature>
<feature type="transmembrane region" description="Helical" evidence="6">
    <location>
        <begin position="207"/>
        <end position="232"/>
    </location>
</feature>
<reference evidence="8 9" key="1">
    <citation type="submission" date="2018-09" db="EMBL/GenBank/DDBJ databases">
        <title>Bacillus saliacetes sp. nov., isolated from Thai shrimp paste (Ka-pi).</title>
        <authorList>
            <person name="Daroonpunt R."/>
            <person name="Tanasupawat S."/>
            <person name="Yiamsombut S."/>
        </authorList>
    </citation>
    <scope>NUCLEOTIDE SEQUENCE [LARGE SCALE GENOMIC DNA]</scope>
    <source>
        <strain evidence="8 9">SKP7-4</strain>
    </source>
</reference>
<evidence type="ECO:0000256" key="4">
    <source>
        <dbReference type="ARBA" id="ARBA00022989"/>
    </source>
</evidence>
<accession>A0A3A1R9A5</accession>
<keyword evidence="3 6" id="KW-0812">Transmembrane</keyword>
<dbReference type="Pfam" id="PF00528">
    <property type="entry name" value="BPD_transp_1"/>
    <property type="match status" value="1"/>
</dbReference>
<proteinExistence type="inferred from homology"/>
<comment type="similarity">
    <text evidence="6">Belongs to the binding-protein-dependent transport system permease family.</text>
</comment>
<keyword evidence="5 6" id="KW-0472">Membrane</keyword>
<keyword evidence="4 6" id="KW-1133">Transmembrane helix</keyword>
<keyword evidence="9" id="KW-1185">Reference proteome</keyword>
<dbReference type="RefSeq" id="WP_119545380.1">
    <property type="nucleotide sequence ID" value="NZ_QXIR01000002.1"/>
</dbReference>
<comment type="caution">
    <text evidence="8">The sequence shown here is derived from an EMBL/GenBank/DDBJ whole genome shotgun (WGS) entry which is preliminary data.</text>
</comment>
<evidence type="ECO:0000256" key="2">
    <source>
        <dbReference type="ARBA" id="ARBA00022448"/>
    </source>
</evidence>
<dbReference type="EMBL" id="QXIR01000002">
    <property type="protein sequence ID" value="RIW38482.1"/>
    <property type="molecule type" value="Genomic_DNA"/>
</dbReference>
<dbReference type="Gene3D" id="1.10.3720.10">
    <property type="entry name" value="MetI-like"/>
    <property type="match status" value="1"/>
</dbReference>
<gene>
    <name evidence="8" type="ORF">D3H55_02805</name>
</gene>
<evidence type="ECO:0000313" key="8">
    <source>
        <dbReference type="EMBL" id="RIW38482.1"/>
    </source>
</evidence>
<evidence type="ECO:0000313" key="9">
    <source>
        <dbReference type="Proteomes" id="UP000265801"/>
    </source>
</evidence>
<dbReference type="CDD" id="cd06261">
    <property type="entry name" value="TM_PBP2"/>
    <property type="match status" value="1"/>
</dbReference>
<evidence type="ECO:0000256" key="6">
    <source>
        <dbReference type="RuleBase" id="RU363032"/>
    </source>
</evidence>
<feature type="transmembrane region" description="Helical" evidence="6">
    <location>
        <begin position="112"/>
        <end position="131"/>
    </location>
</feature>
<dbReference type="PANTHER" id="PTHR43839:SF3">
    <property type="entry name" value="OLIGOPEPTIDE ABC TRANSPORTER, PERMEASE PROTEIN"/>
    <property type="match status" value="1"/>
</dbReference>
<keyword evidence="2 6" id="KW-0813">Transport</keyword>
<evidence type="ECO:0000256" key="3">
    <source>
        <dbReference type="ARBA" id="ARBA00022692"/>
    </source>
</evidence>
<dbReference type="Proteomes" id="UP000265801">
    <property type="component" value="Unassembled WGS sequence"/>
</dbReference>
<dbReference type="OrthoDB" id="6637947at2"/>
<dbReference type="PANTHER" id="PTHR43839">
    <property type="entry name" value="OPPC IN A BINDING PROTEIN-DEPENDENT TRANSPORT SYSTEM"/>
    <property type="match status" value="1"/>
</dbReference>
<name>A0A3A1R9A5_9BACI</name>
<dbReference type="AlphaFoldDB" id="A0A3A1R9A5"/>
<dbReference type="PROSITE" id="PS50928">
    <property type="entry name" value="ABC_TM1"/>
    <property type="match status" value="1"/>
</dbReference>
<dbReference type="GO" id="GO:0005886">
    <property type="term" value="C:plasma membrane"/>
    <property type="evidence" value="ECO:0007669"/>
    <property type="project" value="UniProtKB-SubCell"/>
</dbReference>
<feature type="transmembrane region" description="Helical" evidence="6">
    <location>
        <begin position="252"/>
        <end position="278"/>
    </location>
</feature>
<organism evidence="8 9">
    <name type="scientific">Bacillus salacetis</name>
    <dbReference type="NCBI Taxonomy" id="2315464"/>
    <lineage>
        <taxon>Bacteria</taxon>
        <taxon>Bacillati</taxon>
        <taxon>Bacillota</taxon>
        <taxon>Bacilli</taxon>
        <taxon>Bacillales</taxon>
        <taxon>Bacillaceae</taxon>
        <taxon>Bacillus</taxon>
    </lineage>
</organism>
<protein>
    <submittedName>
        <fullName evidence="8">ABC transporter permease subunit</fullName>
    </submittedName>
</protein>
<comment type="subcellular location">
    <subcellularLocation>
        <location evidence="6">Cell membrane</location>
        <topology evidence="6">Multi-pass membrane protein</topology>
    </subcellularLocation>
    <subcellularLocation>
        <location evidence="1">Membrane</location>
        <topology evidence="1">Multi-pass membrane protein</topology>
    </subcellularLocation>
</comment>
<evidence type="ECO:0000256" key="5">
    <source>
        <dbReference type="ARBA" id="ARBA00023136"/>
    </source>
</evidence>
<dbReference type="GO" id="GO:0055085">
    <property type="term" value="P:transmembrane transport"/>
    <property type="evidence" value="ECO:0007669"/>
    <property type="project" value="InterPro"/>
</dbReference>
<feature type="domain" description="ABC transmembrane type-1" evidence="7">
    <location>
        <begin position="79"/>
        <end position="271"/>
    </location>
</feature>
<dbReference type="InterPro" id="IPR000515">
    <property type="entry name" value="MetI-like"/>
</dbReference>
<evidence type="ECO:0000259" key="7">
    <source>
        <dbReference type="PROSITE" id="PS50928"/>
    </source>
</evidence>
<feature type="transmembrane region" description="Helical" evidence="6">
    <location>
        <begin position="151"/>
        <end position="169"/>
    </location>
</feature>
<dbReference type="SUPFAM" id="SSF161098">
    <property type="entry name" value="MetI-like"/>
    <property type="match status" value="1"/>
</dbReference>
<evidence type="ECO:0000256" key="1">
    <source>
        <dbReference type="ARBA" id="ARBA00004141"/>
    </source>
</evidence>
<sequence>MIKLLFKNLNFSTGLFILVMILSISVINTQFFMEDSQNITKEEYFSNKPESPSFEHPFGTSKGGLDLFDNVLSQTIPTIKLALFITFGRMLISLVFGFLYGLQYRWLKWMDLFIEGFHFVPATLLAFLLLYGLNFMNFDFFMEHPNFRWNFIAWTLIAIGIPSLMQLIGKETNLALHNEYIDSARVLGGNKRHILQKHILPAVRGKFLFIFSGQMIAVLTLMMHVSIIGFFIPGWTHFIGSNYFELMVSPWIIFFPVLLFALLIMSLTLMTTGIRNILEGDYLSRKGSILSTPYHPVAHRKKISL</sequence>
<dbReference type="InterPro" id="IPR035906">
    <property type="entry name" value="MetI-like_sf"/>
</dbReference>
<feature type="transmembrane region" description="Helical" evidence="6">
    <location>
        <begin position="81"/>
        <end position="100"/>
    </location>
</feature>